<dbReference type="PANTHER" id="PTHR11014:SF63">
    <property type="entry name" value="METALLOPEPTIDASE, PUTATIVE (AFU_ORTHOLOGUE AFUA_6G09600)-RELATED"/>
    <property type="match status" value="1"/>
</dbReference>
<keyword evidence="1" id="KW-0479">Metal-binding</keyword>
<dbReference type="GO" id="GO:0016787">
    <property type="term" value="F:hydrolase activity"/>
    <property type="evidence" value="ECO:0007669"/>
    <property type="project" value="UniProtKB-KW"/>
</dbReference>
<dbReference type="InterPro" id="IPR036264">
    <property type="entry name" value="Bact_exopeptidase_dim_dom"/>
</dbReference>
<dbReference type="SUPFAM" id="SSF55031">
    <property type="entry name" value="Bacterial exopeptidase dimerisation domain"/>
    <property type="match status" value="1"/>
</dbReference>
<dbReference type="EMBL" id="JAAXOX010000003">
    <property type="protein sequence ID" value="NKY22708.1"/>
    <property type="molecule type" value="Genomic_DNA"/>
</dbReference>
<feature type="binding site" evidence="1">
    <location>
        <position position="114"/>
    </location>
    <ligand>
        <name>Mn(2+)</name>
        <dbReference type="ChEBI" id="CHEBI:29035"/>
        <label>2</label>
    </ligand>
</feature>
<dbReference type="NCBIfam" id="TIGR01891">
    <property type="entry name" value="amidohydrolases"/>
    <property type="match status" value="1"/>
</dbReference>
<comment type="caution">
    <text evidence="3">The sequence shown here is derived from an EMBL/GenBank/DDBJ whole genome shotgun (WGS) entry which is preliminary data.</text>
</comment>
<protein>
    <submittedName>
        <fullName evidence="3">Amidohydrolase</fullName>
    </submittedName>
</protein>
<dbReference type="Proteomes" id="UP000581206">
    <property type="component" value="Unassembled WGS sequence"/>
</dbReference>
<keyword evidence="4" id="KW-1185">Reference proteome</keyword>
<evidence type="ECO:0000256" key="1">
    <source>
        <dbReference type="PIRSR" id="PIRSR005962-1"/>
    </source>
</evidence>
<name>A0A7X6KVE8_9CELL</name>
<dbReference type="Gene3D" id="3.30.70.360">
    <property type="match status" value="1"/>
</dbReference>
<feature type="binding site" evidence="1">
    <location>
        <position position="150"/>
    </location>
    <ligand>
        <name>Mn(2+)</name>
        <dbReference type="ChEBI" id="CHEBI:29035"/>
        <label>2</label>
    </ligand>
</feature>
<gene>
    <name evidence="3" type="ORF">HGA03_08525</name>
</gene>
<dbReference type="GO" id="GO:0046872">
    <property type="term" value="F:metal ion binding"/>
    <property type="evidence" value="ECO:0007669"/>
    <property type="project" value="UniProtKB-KW"/>
</dbReference>
<accession>A0A7X6KVE8</accession>
<sequence>MTPMTAVTEVLAPLAQTRQWQEELYVHLHQHPELSSHETRTAAEIAQRLTSFGYDVTPIGGGVVGVLANGAGPTVLVRADIDGLPVTEQTGLPYASTDTAVDEQGNTVGVMHACGHDVHITTLLGAAELMAATRGPWSGTFIALFQPAEETAAGAQAMLDAGLTGAIPRPDVALAQHVLGHEAGRIGMTDGPVLSAADSIRITLYGAGSHGSMPQLGVDPIVLAAAVVQRLQGIVAREIAPGEPAVVTVGALNAGTKSNIIPDRATLLVNTRVYSDQVRSRVLAAIERIVRAECEASGAPEPPTFEYYDQFPLTRNDPGTTATVRAAMEAHFGDRVFTMDALSASEDFSRIPDAFGTPYTYWGLGGFPAAGQAAPNHSPFFAPVQQPTLTAGTEAVVVAALAYLSKDA</sequence>
<feature type="domain" description="Peptidase M20 dimerisation" evidence="2">
    <location>
        <begin position="199"/>
        <end position="295"/>
    </location>
</feature>
<keyword evidence="3" id="KW-0378">Hydrolase</keyword>
<dbReference type="PANTHER" id="PTHR11014">
    <property type="entry name" value="PEPTIDASE M20 FAMILY MEMBER"/>
    <property type="match status" value="1"/>
</dbReference>
<evidence type="ECO:0000313" key="3">
    <source>
        <dbReference type="EMBL" id="NKY22708.1"/>
    </source>
</evidence>
<dbReference type="Pfam" id="PF01546">
    <property type="entry name" value="Peptidase_M20"/>
    <property type="match status" value="1"/>
</dbReference>
<organism evidence="3 4">
    <name type="scientific">Cellulomonas denverensis</name>
    <dbReference type="NCBI Taxonomy" id="264297"/>
    <lineage>
        <taxon>Bacteria</taxon>
        <taxon>Bacillati</taxon>
        <taxon>Actinomycetota</taxon>
        <taxon>Actinomycetes</taxon>
        <taxon>Micrococcales</taxon>
        <taxon>Cellulomonadaceae</taxon>
        <taxon>Cellulomonas</taxon>
    </lineage>
</organism>
<dbReference type="AlphaFoldDB" id="A0A7X6KVE8"/>
<dbReference type="Pfam" id="PF07687">
    <property type="entry name" value="M20_dimer"/>
    <property type="match status" value="1"/>
</dbReference>
<reference evidence="3 4" key="1">
    <citation type="submission" date="2020-04" db="EMBL/GenBank/DDBJ databases">
        <title>MicrobeNet Type strains.</title>
        <authorList>
            <person name="Nicholson A.C."/>
        </authorList>
    </citation>
    <scope>NUCLEOTIDE SEQUENCE [LARGE SCALE GENOMIC DNA]</scope>
    <source>
        <strain evidence="3 4">ATCC BAA-788</strain>
    </source>
</reference>
<feature type="binding site" evidence="1">
    <location>
        <position position="377"/>
    </location>
    <ligand>
        <name>Mn(2+)</name>
        <dbReference type="ChEBI" id="CHEBI:29035"/>
        <label>2</label>
    </ligand>
</feature>
<dbReference type="InterPro" id="IPR002933">
    <property type="entry name" value="Peptidase_M20"/>
</dbReference>
<feature type="binding site" evidence="1">
    <location>
        <position position="177"/>
    </location>
    <ligand>
        <name>Mn(2+)</name>
        <dbReference type="ChEBI" id="CHEBI:29035"/>
        <label>2</label>
    </ligand>
</feature>
<evidence type="ECO:0000313" key="4">
    <source>
        <dbReference type="Proteomes" id="UP000581206"/>
    </source>
</evidence>
<dbReference type="PIRSF" id="PIRSF005962">
    <property type="entry name" value="Pept_M20D_amidohydro"/>
    <property type="match status" value="1"/>
</dbReference>
<dbReference type="SUPFAM" id="SSF53187">
    <property type="entry name" value="Zn-dependent exopeptidases"/>
    <property type="match status" value="1"/>
</dbReference>
<dbReference type="InterPro" id="IPR017439">
    <property type="entry name" value="Amidohydrolase"/>
</dbReference>
<evidence type="ECO:0000259" key="2">
    <source>
        <dbReference type="Pfam" id="PF07687"/>
    </source>
</evidence>
<dbReference type="InterPro" id="IPR011650">
    <property type="entry name" value="Peptidase_M20_dimer"/>
</dbReference>
<keyword evidence="1" id="KW-0464">Manganese</keyword>
<feature type="binding site" evidence="1">
    <location>
        <position position="116"/>
    </location>
    <ligand>
        <name>Mn(2+)</name>
        <dbReference type="ChEBI" id="CHEBI:29035"/>
        <label>2</label>
    </ligand>
</feature>
<comment type="cofactor">
    <cofactor evidence="1">
        <name>Mn(2+)</name>
        <dbReference type="ChEBI" id="CHEBI:29035"/>
    </cofactor>
    <text evidence="1">The Mn(2+) ion enhances activity.</text>
</comment>
<proteinExistence type="predicted"/>
<dbReference type="Gene3D" id="3.40.630.10">
    <property type="entry name" value="Zn peptidases"/>
    <property type="match status" value="1"/>
</dbReference>